<proteinExistence type="inferred from homology"/>
<dbReference type="PANTHER" id="PTHR12811:SF0">
    <property type="entry name" value="VACUOLAR PROTEIN SORTING-ASSOCIATED PROTEIN 16 HOMOLOG"/>
    <property type="match status" value="1"/>
</dbReference>
<evidence type="ECO:0000256" key="1">
    <source>
        <dbReference type="ARBA" id="ARBA00009250"/>
    </source>
</evidence>
<reference evidence="5 6" key="1">
    <citation type="submission" date="2015-12" db="EMBL/GenBank/DDBJ databases">
        <title>Dictyostelia acquired genes for synthesis and detection of signals that induce cell-type specialization by lateral gene transfer from prokaryotes.</title>
        <authorList>
            <person name="Gloeckner G."/>
            <person name="Schaap P."/>
        </authorList>
    </citation>
    <scope>NUCLEOTIDE SEQUENCE [LARGE SCALE GENOMIC DNA]</scope>
    <source>
        <strain evidence="5 6">TK</strain>
    </source>
</reference>
<dbReference type="GO" id="GO:0005765">
    <property type="term" value="C:lysosomal membrane"/>
    <property type="evidence" value="ECO:0007669"/>
    <property type="project" value="TreeGrafter"/>
</dbReference>
<evidence type="ECO:0000259" key="4">
    <source>
        <dbReference type="Pfam" id="PF04841"/>
    </source>
</evidence>
<evidence type="ECO:0000259" key="3">
    <source>
        <dbReference type="Pfam" id="PF04840"/>
    </source>
</evidence>
<dbReference type="OMA" id="WCGDDCL"/>
<sequence>MSVLASSNWSIIGNSTYSKKEIYSLPWDIDLKQSIVVGAPFGGPIVVYRDSSKLLEVNSQNSKNIIRIFTAAGYEMSKMMWDSTKGNIVTMDWIEKERLVIVLESGIVLIYNIFCELLSQFSMGDAVKKEGIIDCKIWSDGIVVLTGQVNFYTVPSVEDIIRECGRVIQLAKIQEEVKVKPGWCILEPKHSVSQGVEVFASINETLYLIDEDKADSQLDSISNITRMVVSPSGIKMACFDARGVLWIVNTDGSTTSPVKFETKSQKAPLLKWCGNDGVMMYWDSVKDPVLLYFSQGDTWAKYTTDSSVSLVTEIDGLRIISNRTSEFFGKVSDVTIDIFKIGSTSPAAMLYDATEHFINKSPRADESIRSIKSDLELAVNSCILAAGYEFSGSEQSKLLTAASFGKCFLDGYNPNAFVNMCRSLRALNAVRNFEIGIPLTIQQFTEIGPEEVIDKLINRRKHLLAWRMCDYLKIKSDVVLNHWACTKVRTDIDDNELSRIIINKLESVPGISFANIASAAYMANRKKLAAKLLEYEPKAADQVPPLIKMGESETALGKAIESGDTDLVYLVLLDMKRNRPLADFLEVTFSKSVAVDLLISYCKQNKDMNLLKEIYGIKQQTKEMSFTFLYEAFREPNFEKRLGSFEKSKEFFQQNKQDKDDQSNAQLVQEQIKLEILQKELENTTKESFLGMSISDTIYKLIITNDSKKAMNLKSEFKVPDKRFWWIKIKALSALDKWEELFQFSKEKKSPIGYEPFAEVCLEQNQPTEALKYIPKVQDPVNRVQLYIQINYYREAAEVAFKEKSIDLLNLIARKCTNPEVLNLVDQMRSQLQRR</sequence>
<accession>A0A152A5I5</accession>
<dbReference type="Pfam" id="PF04840">
    <property type="entry name" value="Vps16_C"/>
    <property type="match status" value="1"/>
</dbReference>
<dbReference type="GO" id="GO:0042144">
    <property type="term" value="P:vacuole fusion, non-autophagic"/>
    <property type="evidence" value="ECO:0007669"/>
    <property type="project" value="TreeGrafter"/>
</dbReference>
<gene>
    <name evidence="5" type="ORF">DLAC_01480</name>
</gene>
<dbReference type="GO" id="GO:0003779">
    <property type="term" value="F:actin binding"/>
    <property type="evidence" value="ECO:0007669"/>
    <property type="project" value="TreeGrafter"/>
</dbReference>
<dbReference type="PIRSF" id="PIRSF007949">
    <property type="entry name" value="VPS16"/>
    <property type="match status" value="1"/>
</dbReference>
<dbReference type="InterPro" id="IPR006926">
    <property type="entry name" value="Vps16_N"/>
</dbReference>
<comment type="similarity">
    <text evidence="1 2">Belongs to the VPS16 family.</text>
</comment>
<dbReference type="FunCoup" id="A0A152A5I5">
    <property type="interactions" value="1023"/>
</dbReference>
<dbReference type="PANTHER" id="PTHR12811">
    <property type="entry name" value="VACUOLAR PROTEIN SORTING VPS16"/>
    <property type="match status" value="1"/>
</dbReference>
<dbReference type="InterPro" id="IPR038132">
    <property type="entry name" value="Vps16_C_sf"/>
</dbReference>
<feature type="domain" description="Vps16 N-terminal" evidence="4">
    <location>
        <begin position="6"/>
        <end position="418"/>
    </location>
</feature>
<name>A0A152A5I5_TIELA</name>
<dbReference type="InterPro" id="IPR016534">
    <property type="entry name" value="VPS16"/>
</dbReference>
<dbReference type="InterPro" id="IPR006925">
    <property type="entry name" value="Vps16_C"/>
</dbReference>
<dbReference type="GO" id="GO:0005768">
    <property type="term" value="C:endosome"/>
    <property type="evidence" value="ECO:0007669"/>
    <property type="project" value="TreeGrafter"/>
</dbReference>
<evidence type="ECO:0000313" key="6">
    <source>
        <dbReference type="Proteomes" id="UP000076078"/>
    </source>
</evidence>
<dbReference type="GO" id="GO:0030897">
    <property type="term" value="C:HOPS complex"/>
    <property type="evidence" value="ECO:0007669"/>
    <property type="project" value="TreeGrafter"/>
</dbReference>
<dbReference type="Pfam" id="PF04841">
    <property type="entry name" value="Vps16_N"/>
    <property type="match status" value="1"/>
</dbReference>
<keyword evidence="6" id="KW-1185">Reference proteome</keyword>
<dbReference type="GO" id="GO:0016197">
    <property type="term" value="P:endosomal transport"/>
    <property type="evidence" value="ECO:0007669"/>
    <property type="project" value="TreeGrafter"/>
</dbReference>
<comment type="caution">
    <text evidence="5">The sequence shown here is derived from an EMBL/GenBank/DDBJ whole genome shotgun (WGS) entry which is preliminary data.</text>
</comment>
<dbReference type="STRING" id="361077.A0A152A5I5"/>
<dbReference type="GO" id="GO:0006886">
    <property type="term" value="P:intracellular protein transport"/>
    <property type="evidence" value="ECO:0007669"/>
    <property type="project" value="InterPro"/>
</dbReference>
<feature type="domain" description="Vps16 C-terminal" evidence="3">
    <location>
        <begin position="511"/>
        <end position="820"/>
    </location>
</feature>
<dbReference type="InParanoid" id="A0A152A5I5"/>
<evidence type="ECO:0008006" key="7">
    <source>
        <dbReference type="Google" id="ProtNLM"/>
    </source>
</evidence>
<dbReference type="Proteomes" id="UP000076078">
    <property type="component" value="Unassembled WGS sequence"/>
</dbReference>
<evidence type="ECO:0000256" key="2">
    <source>
        <dbReference type="PIRNR" id="PIRNR007949"/>
    </source>
</evidence>
<organism evidence="5 6">
    <name type="scientific">Tieghemostelium lacteum</name>
    <name type="common">Slime mold</name>
    <name type="synonym">Dictyostelium lacteum</name>
    <dbReference type="NCBI Taxonomy" id="361077"/>
    <lineage>
        <taxon>Eukaryota</taxon>
        <taxon>Amoebozoa</taxon>
        <taxon>Evosea</taxon>
        <taxon>Eumycetozoa</taxon>
        <taxon>Dictyostelia</taxon>
        <taxon>Dictyosteliales</taxon>
        <taxon>Raperosteliaceae</taxon>
        <taxon>Tieghemostelium</taxon>
    </lineage>
</organism>
<dbReference type="Gene3D" id="1.10.150.780">
    <property type="entry name" value="Vps16, C-terminal region"/>
    <property type="match status" value="1"/>
</dbReference>
<dbReference type="EMBL" id="LODT01000006">
    <property type="protein sequence ID" value="KYR01493.1"/>
    <property type="molecule type" value="Genomic_DNA"/>
</dbReference>
<protein>
    <recommendedName>
        <fullName evidence="7">Vacuolar protein sorting-associated protein 16 homolog</fullName>
    </recommendedName>
</protein>
<dbReference type="AlphaFoldDB" id="A0A152A5I5"/>
<evidence type="ECO:0000313" key="5">
    <source>
        <dbReference type="EMBL" id="KYR01493.1"/>
    </source>
</evidence>
<dbReference type="OrthoDB" id="1792at2759"/>